<dbReference type="GeneID" id="36403774"/>
<dbReference type="AlphaFoldDB" id="A0A0N7L4H1"/>
<feature type="compositionally biased region" description="Polar residues" evidence="1">
    <location>
        <begin position="1"/>
        <end position="13"/>
    </location>
</feature>
<dbReference type="SUPFAM" id="SSF49562">
    <property type="entry name" value="C2 domain (Calcium/lipid-binding domain, CaLB)"/>
    <property type="match status" value="1"/>
</dbReference>
<feature type="domain" description="C2" evidence="3">
    <location>
        <begin position="279"/>
        <end position="377"/>
    </location>
</feature>
<sequence>MPITNNNQPTFTSEPLARPTSPPHAFHVDDDASGDLGDNNNEFPQAEQILVSHLRFAHALRKNDAAMILQYLSKDVTLISMDGAVHEGQSAVLAYLVGPRMTKVSANLHIKGCPSRSGVCQSTFIYEHGIVFKDPLFMEVLEWKPQNATIIRITHFALPNAKSGKTPHDFSRSMPLRLSFGNRISDGDPSEVNEDSDGNETGESENYRNSVSGPVKMRSRRLKSNSSADTNNSNITADTTSLRRSSSSGSNRSGGNEAAIQPLTFGSMSSSGIRKSVPMLTLVEISCKGLVPIRKRKTVNPFVLMRCPVTNCVWKSPIMRRDPNPKWTHLRFKVPTQNIADVVEISLWDHTFFRSVKVAGAALVLSDVLKNSSEFCTTICLERFDATRCAGEPQHVSMQLRFVQTGGSDSVVRSSNEPDQNTNKYENKPSQSKLTIPSGSTFRLKSLVLFPFVNGHDTSILAMVVLAAIVAAVFWMLIQWP</sequence>
<keyword evidence="2" id="KW-1133">Transmembrane helix</keyword>
<dbReference type="RefSeq" id="XP_024575028.1">
    <property type="nucleotide sequence ID" value="XM_024724119.1"/>
</dbReference>
<protein>
    <submittedName>
        <fullName evidence="4">C2 domain</fullName>
    </submittedName>
</protein>
<reference evidence="5" key="1">
    <citation type="submission" date="2014-09" db="EMBL/GenBank/DDBJ databases">
        <authorList>
            <person name="Sharma Rahul"/>
            <person name="Thines Marco"/>
        </authorList>
    </citation>
    <scope>NUCLEOTIDE SEQUENCE [LARGE SCALE GENOMIC DNA]</scope>
</reference>
<evidence type="ECO:0000259" key="3">
    <source>
        <dbReference type="SMART" id="SM00239"/>
    </source>
</evidence>
<feature type="compositionally biased region" description="Low complexity" evidence="1">
    <location>
        <begin position="243"/>
        <end position="256"/>
    </location>
</feature>
<evidence type="ECO:0000256" key="1">
    <source>
        <dbReference type="SAM" id="MobiDB-lite"/>
    </source>
</evidence>
<evidence type="ECO:0000313" key="5">
    <source>
        <dbReference type="Proteomes" id="UP000054928"/>
    </source>
</evidence>
<dbReference type="OMA" id="STFIYEH"/>
<organism evidence="4 5">
    <name type="scientific">Plasmopara halstedii</name>
    <name type="common">Downy mildew of sunflower</name>
    <dbReference type="NCBI Taxonomy" id="4781"/>
    <lineage>
        <taxon>Eukaryota</taxon>
        <taxon>Sar</taxon>
        <taxon>Stramenopiles</taxon>
        <taxon>Oomycota</taxon>
        <taxon>Peronosporomycetes</taxon>
        <taxon>Peronosporales</taxon>
        <taxon>Peronosporaceae</taxon>
        <taxon>Plasmopara</taxon>
    </lineage>
</organism>
<feature type="region of interest" description="Disordered" evidence="1">
    <location>
        <begin position="1"/>
        <end position="41"/>
    </location>
</feature>
<keyword evidence="5" id="KW-1185">Reference proteome</keyword>
<feature type="compositionally biased region" description="Acidic residues" evidence="1">
    <location>
        <begin position="188"/>
        <end position="203"/>
    </location>
</feature>
<feature type="region of interest" description="Disordered" evidence="1">
    <location>
        <begin position="179"/>
        <end position="260"/>
    </location>
</feature>
<dbReference type="InterPro" id="IPR000008">
    <property type="entry name" value="C2_dom"/>
</dbReference>
<accession>A0A0N7L4H1</accession>
<dbReference type="Proteomes" id="UP000054928">
    <property type="component" value="Unassembled WGS sequence"/>
</dbReference>
<dbReference type="SMART" id="SM00239">
    <property type="entry name" value="C2"/>
    <property type="match status" value="1"/>
</dbReference>
<feature type="region of interest" description="Disordered" evidence="1">
    <location>
        <begin position="407"/>
        <end position="432"/>
    </location>
</feature>
<keyword evidence="2" id="KW-0812">Transmembrane</keyword>
<proteinExistence type="predicted"/>
<evidence type="ECO:0000256" key="2">
    <source>
        <dbReference type="SAM" id="Phobius"/>
    </source>
</evidence>
<dbReference type="Gene3D" id="2.60.40.150">
    <property type="entry name" value="C2 domain"/>
    <property type="match status" value="1"/>
</dbReference>
<dbReference type="EMBL" id="CCYD01000322">
    <property type="protein sequence ID" value="CEG38659.1"/>
    <property type="molecule type" value="Genomic_DNA"/>
</dbReference>
<feature type="transmembrane region" description="Helical" evidence="2">
    <location>
        <begin position="460"/>
        <end position="478"/>
    </location>
</feature>
<evidence type="ECO:0000313" key="4">
    <source>
        <dbReference type="EMBL" id="CEG38659.1"/>
    </source>
</evidence>
<dbReference type="OrthoDB" id="164420at2759"/>
<keyword evidence="2" id="KW-0472">Membrane</keyword>
<name>A0A0N7L4H1_PLAHL</name>
<dbReference type="InterPro" id="IPR035892">
    <property type="entry name" value="C2_domain_sf"/>
</dbReference>
<dbReference type="Pfam" id="PF00168">
    <property type="entry name" value="C2"/>
    <property type="match status" value="1"/>
</dbReference>
<feature type="compositionally biased region" description="Polar residues" evidence="1">
    <location>
        <begin position="224"/>
        <end position="242"/>
    </location>
</feature>